<protein>
    <submittedName>
        <fullName evidence="10">Phospho-glycosyltransferase</fullName>
    </submittedName>
</protein>
<evidence type="ECO:0000256" key="6">
    <source>
        <dbReference type="ARBA" id="ARBA00022989"/>
    </source>
</evidence>
<evidence type="ECO:0000256" key="2">
    <source>
        <dbReference type="ARBA" id="ARBA00006464"/>
    </source>
</evidence>
<evidence type="ECO:0000256" key="1">
    <source>
        <dbReference type="ARBA" id="ARBA00004236"/>
    </source>
</evidence>
<dbReference type="PANTHER" id="PTHR30576:SF4">
    <property type="entry name" value="UNDECAPRENYL-PHOSPHATE GALACTOSE PHOSPHOTRANSFERASE"/>
    <property type="match status" value="1"/>
</dbReference>
<organism evidence="10">
    <name type="scientific">Lactobacillus johnsonii</name>
    <dbReference type="NCBI Taxonomy" id="33959"/>
    <lineage>
        <taxon>Bacteria</taxon>
        <taxon>Bacillati</taxon>
        <taxon>Bacillota</taxon>
        <taxon>Bacilli</taxon>
        <taxon>Lactobacillales</taxon>
        <taxon>Lactobacillaceae</taxon>
        <taxon>Lactobacillus</taxon>
    </lineage>
</organism>
<comment type="similarity">
    <text evidence="2">Belongs to the bacterial sugar transferase family.</text>
</comment>
<gene>
    <name evidence="10" type="ORF">NCC2767LJ0007</name>
</gene>
<keyword evidence="4 10" id="KW-0808">Transferase</keyword>
<evidence type="ECO:0000256" key="7">
    <source>
        <dbReference type="ARBA" id="ARBA00023136"/>
    </source>
</evidence>
<keyword evidence="7 8" id="KW-0472">Membrane</keyword>
<dbReference type="GO" id="GO:0016780">
    <property type="term" value="F:phosphotransferase activity, for other substituted phosphate groups"/>
    <property type="evidence" value="ECO:0007669"/>
    <property type="project" value="TreeGrafter"/>
</dbReference>
<feature type="transmembrane region" description="Helical" evidence="8">
    <location>
        <begin position="33"/>
        <end position="55"/>
    </location>
</feature>
<sequence length="225" mass="26202">MGREGIKEETFEKIKSAEDGRVFYHFFKRTLDIIVSSLAIIVLFVPSLVISFLVYRQDKHSPFYGQTRIGKEGKPFKMWKFRSMIYNADEVLKKNPELYQKYLENDFKLPEGEDPRITKIGAFLRKTSLDEIPQFLNIFMGQMSLIGPRPIVKKELVEYRGLDRKMFLSVKPGALGLWQASGRSNIGYPERCDIELKYVKKASLWFDIVVFFKCIISMLKQDGAF</sequence>
<name>A1YVE7_LACJH</name>
<dbReference type="EMBL" id="EF138835">
    <property type="protein sequence ID" value="ABM21430.1"/>
    <property type="molecule type" value="Genomic_DNA"/>
</dbReference>
<reference evidence="10" key="1">
    <citation type="journal article" date="2007" name="J. Bacteriol.">
        <title>Similarity and differences in the Lactobacillus acidophilus group identified by polyphasic analysis and comparative genomics.</title>
        <authorList>
            <person name="Berger B."/>
            <person name="Pridmore R.D."/>
            <person name="Barretto C."/>
            <person name="Delmas-Julien F."/>
            <person name="Schreiber K."/>
            <person name="Arigoni F."/>
            <person name="Brussow H."/>
        </authorList>
    </citation>
    <scope>NUCLEOTIDE SEQUENCE</scope>
    <source>
        <strain evidence="10">NCC 2767</strain>
    </source>
</reference>
<comment type="subcellular location">
    <subcellularLocation>
        <location evidence="1">Cell membrane</location>
    </subcellularLocation>
</comment>
<keyword evidence="6 8" id="KW-1133">Transmembrane helix</keyword>
<dbReference type="AlphaFoldDB" id="A1YVE7"/>
<evidence type="ECO:0000256" key="5">
    <source>
        <dbReference type="ARBA" id="ARBA00022692"/>
    </source>
</evidence>
<evidence type="ECO:0000256" key="4">
    <source>
        <dbReference type="ARBA" id="ARBA00022679"/>
    </source>
</evidence>
<dbReference type="InterPro" id="IPR003362">
    <property type="entry name" value="Bact_transf"/>
</dbReference>
<dbReference type="PANTHER" id="PTHR30576">
    <property type="entry name" value="COLANIC BIOSYNTHESIS UDP-GLUCOSE LIPID CARRIER TRANSFERASE"/>
    <property type="match status" value="1"/>
</dbReference>
<keyword evidence="3" id="KW-1003">Cell membrane</keyword>
<dbReference type="Pfam" id="PF02397">
    <property type="entry name" value="Bac_transf"/>
    <property type="match status" value="1"/>
</dbReference>
<proteinExistence type="inferred from homology"/>
<feature type="domain" description="Bacterial sugar transferase" evidence="9">
    <location>
        <begin position="28"/>
        <end position="219"/>
    </location>
</feature>
<evidence type="ECO:0000259" key="9">
    <source>
        <dbReference type="Pfam" id="PF02397"/>
    </source>
</evidence>
<evidence type="ECO:0000313" key="10">
    <source>
        <dbReference type="EMBL" id="ABM21430.1"/>
    </source>
</evidence>
<accession>A1YVE7</accession>
<dbReference type="GO" id="GO:0005886">
    <property type="term" value="C:plasma membrane"/>
    <property type="evidence" value="ECO:0007669"/>
    <property type="project" value="UniProtKB-SubCell"/>
</dbReference>
<evidence type="ECO:0000256" key="3">
    <source>
        <dbReference type="ARBA" id="ARBA00022475"/>
    </source>
</evidence>
<evidence type="ECO:0000256" key="8">
    <source>
        <dbReference type="SAM" id="Phobius"/>
    </source>
</evidence>
<keyword evidence="5 8" id="KW-0812">Transmembrane</keyword>